<dbReference type="SUPFAM" id="SSF53098">
    <property type="entry name" value="Ribonuclease H-like"/>
    <property type="match status" value="1"/>
</dbReference>
<dbReference type="EMBL" id="CP076132">
    <property type="protein sequence ID" value="QWG01299.1"/>
    <property type="molecule type" value="Genomic_DNA"/>
</dbReference>
<dbReference type="PANTHER" id="PTHR30231">
    <property type="entry name" value="DNA POLYMERASE III SUBUNIT EPSILON"/>
    <property type="match status" value="1"/>
</dbReference>
<keyword evidence="3" id="KW-1185">Reference proteome</keyword>
<dbReference type="Pfam" id="PF00533">
    <property type="entry name" value="BRCT"/>
    <property type="match status" value="1"/>
</dbReference>
<dbReference type="InterPro" id="IPR001357">
    <property type="entry name" value="BRCT_dom"/>
</dbReference>
<dbReference type="Proteomes" id="UP000678679">
    <property type="component" value="Chromosome 1"/>
</dbReference>
<dbReference type="GO" id="GO:0006259">
    <property type="term" value="P:DNA metabolic process"/>
    <property type="evidence" value="ECO:0007669"/>
    <property type="project" value="UniProtKB-ARBA"/>
</dbReference>
<dbReference type="InterPro" id="IPR036420">
    <property type="entry name" value="BRCT_dom_sf"/>
</dbReference>
<feature type="domain" description="BRCT" evidence="1">
    <location>
        <begin position="192"/>
        <end position="281"/>
    </location>
</feature>
<dbReference type="AlphaFoldDB" id="A0AAX1N1B1"/>
<dbReference type="Gene3D" id="3.30.420.10">
    <property type="entry name" value="Ribonuclease H-like superfamily/Ribonuclease H"/>
    <property type="match status" value="1"/>
</dbReference>
<evidence type="ECO:0000313" key="2">
    <source>
        <dbReference type="EMBL" id="QWG01299.1"/>
    </source>
</evidence>
<name>A0AAX1N1B1_9BACT</name>
<dbReference type="GO" id="GO:0003676">
    <property type="term" value="F:nucleic acid binding"/>
    <property type="evidence" value="ECO:0007669"/>
    <property type="project" value="InterPro"/>
</dbReference>
<dbReference type="Gene3D" id="3.40.50.10190">
    <property type="entry name" value="BRCT domain"/>
    <property type="match status" value="1"/>
</dbReference>
<accession>A0AAX1N1B1</accession>
<organism evidence="2 3">
    <name type="scientific">Flammeovirga yaeyamensis</name>
    <dbReference type="NCBI Taxonomy" id="367791"/>
    <lineage>
        <taxon>Bacteria</taxon>
        <taxon>Pseudomonadati</taxon>
        <taxon>Bacteroidota</taxon>
        <taxon>Cytophagia</taxon>
        <taxon>Cytophagales</taxon>
        <taxon>Flammeovirgaceae</taxon>
        <taxon>Flammeovirga</taxon>
    </lineage>
</organism>
<dbReference type="SUPFAM" id="SSF52113">
    <property type="entry name" value="BRCT domain"/>
    <property type="match status" value="1"/>
</dbReference>
<protein>
    <submittedName>
        <fullName evidence="2">3'-5' exoribonuclease</fullName>
    </submittedName>
</protein>
<sequence length="281" mass="32046">MEFTAIDFETAHNARWSICQVGIVKVKNGQIVDRYESLVRPPDNRYNSFNTTIHGITADMTENSPSFHQVWDDILPFIEGQLVVAHNAQFDIGAMQQALELYDLDVPFFEYDCTYKATNAALDDLCYTFGWPLKHHDALADAEACAKVYVELHRERVFPEILKNPNKKKKGGSPFRTQLTGDILKPDYENADPESPFFRQKVVITGLFNQWERYELAGILKRLGAKINTNISGQTNMVMVGSDPGPSKLKKIDQFNANGKYIQKLNEIEIKEIFEVLNVQH</sequence>
<dbReference type="InterPro" id="IPR012337">
    <property type="entry name" value="RNaseH-like_sf"/>
</dbReference>
<dbReference type="KEGG" id="fya:KMW28_16775"/>
<evidence type="ECO:0000259" key="1">
    <source>
        <dbReference type="PROSITE" id="PS50172"/>
    </source>
</evidence>
<dbReference type="PROSITE" id="PS50172">
    <property type="entry name" value="BRCT"/>
    <property type="match status" value="1"/>
</dbReference>
<dbReference type="InterPro" id="IPR013520">
    <property type="entry name" value="Ribonucl_H"/>
</dbReference>
<dbReference type="Pfam" id="PF00929">
    <property type="entry name" value="RNase_T"/>
    <property type="match status" value="1"/>
</dbReference>
<dbReference type="PANTHER" id="PTHR30231:SF42">
    <property type="entry name" value="EXONUCLEASE"/>
    <property type="match status" value="1"/>
</dbReference>
<dbReference type="GO" id="GO:0005829">
    <property type="term" value="C:cytosol"/>
    <property type="evidence" value="ECO:0007669"/>
    <property type="project" value="TreeGrafter"/>
</dbReference>
<dbReference type="RefSeq" id="WP_169662806.1">
    <property type="nucleotide sequence ID" value="NZ_CP076132.1"/>
</dbReference>
<dbReference type="SMART" id="SM00479">
    <property type="entry name" value="EXOIII"/>
    <property type="match status" value="1"/>
</dbReference>
<reference evidence="2 3" key="1">
    <citation type="submission" date="2021-05" db="EMBL/GenBank/DDBJ databases">
        <title>Comparative genomic studies on the polysaccharide-degrading batcterial strains of the Flammeovirga genus.</title>
        <authorList>
            <person name="Zewei F."/>
            <person name="Zheng Z."/>
            <person name="Yu L."/>
            <person name="Ruyue G."/>
            <person name="Yanhong M."/>
            <person name="Yuanyuan C."/>
            <person name="Jingyan G."/>
            <person name="Wenjun H."/>
        </authorList>
    </citation>
    <scope>NUCLEOTIDE SEQUENCE [LARGE SCALE GENOMIC DNA]</scope>
    <source>
        <strain evidence="2 3">NBRC:100898</strain>
    </source>
</reference>
<dbReference type="InterPro" id="IPR036397">
    <property type="entry name" value="RNaseH_sf"/>
</dbReference>
<dbReference type="GO" id="GO:0008408">
    <property type="term" value="F:3'-5' exonuclease activity"/>
    <property type="evidence" value="ECO:0007669"/>
    <property type="project" value="TreeGrafter"/>
</dbReference>
<evidence type="ECO:0000313" key="3">
    <source>
        <dbReference type="Proteomes" id="UP000678679"/>
    </source>
</evidence>
<gene>
    <name evidence="2" type="ORF">KMW28_16775</name>
</gene>
<proteinExistence type="predicted"/>
<dbReference type="CDD" id="cd06130">
    <property type="entry name" value="DNA_pol_III_epsilon_like"/>
    <property type="match status" value="1"/>
</dbReference>